<dbReference type="Pfam" id="PF07584">
    <property type="entry name" value="BatA"/>
    <property type="match status" value="1"/>
</dbReference>
<dbReference type="InterPro" id="IPR050768">
    <property type="entry name" value="UPF0353/GerABKA_families"/>
</dbReference>
<dbReference type="PROSITE" id="PS50234">
    <property type="entry name" value="VWFA"/>
    <property type="match status" value="1"/>
</dbReference>
<proteinExistence type="predicted"/>
<dbReference type="InterPro" id="IPR036465">
    <property type="entry name" value="vWFA_dom_sf"/>
</dbReference>
<dbReference type="PANTHER" id="PTHR22550:SF5">
    <property type="entry name" value="LEUCINE ZIPPER PROTEIN 4"/>
    <property type="match status" value="1"/>
</dbReference>
<accession>A0A1H6JPF7</accession>
<dbReference type="InterPro" id="IPR002035">
    <property type="entry name" value="VWF_A"/>
</dbReference>
<dbReference type="Proteomes" id="UP000199634">
    <property type="component" value="Unassembled WGS sequence"/>
</dbReference>
<dbReference type="EMBL" id="FNXE01000004">
    <property type="protein sequence ID" value="SEH61667.1"/>
    <property type="molecule type" value="Genomic_DNA"/>
</dbReference>
<dbReference type="STRING" id="1159016.SAMN02927937_00499"/>
<organism evidence="7 8">
    <name type="scientific">Paenimyroides marinum</name>
    <dbReference type="NCBI Taxonomy" id="1159016"/>
    <lineage>
        <taxon>Bacteria</taxon>
        <taxon>Pseudomonadati</taxon>
        <taxon>Bacteroidota</taxon>
        <taxon>Flavobacteriia</taxon>
        <taxon>Flavobacteriales</taxon>
        <taxon>Flavobacteriaceae</taxon>
        <taxon>Paenimyroides</taxon>
    </lineage>
</organism>
<dbReference type="SUPFAM" id="SSF53300">
    <property type="entry name" value="vWA-like"/>
    <property type="match status" value="1"/>
</dbReference>
<evidence type="ECO:0000256" key="3">
    <source>
        <dbReference type="ARBA" id="ARBA00022989"/>
    </source>
</evidence>
<dbReference type="RefSeq" id="WP_091095960.1">
    <property type="nucleotide sequence ID" value="NZ_FNXE01000004.1"/>
</dbReference>
<dbReference type="InterPro" id="IPR024163">
    <property type="entry name" value="Aerotolerance_reg_N"/>
</dbReference>
<reference evidence="8" key="1">
    <citation type="submission" date="2016-10" db="EMBL/GenBank/DDBJ databases">
        <authorList>
            <person name="Varghese N."/>
            <person name="Submissions S."/>
        </authorList>
    </citation>
    <scope>NUCLEOTIDE SEQUENCE [LARGE SCALE GENOMIC DNA]</scope>
    <source>
        <strain evidence="8">CGMCC 1.10825</strain>
    </source>
</reference>
<evidence type="ECO:0000313" key="8">
    <source>
        <dbReference type="Proteomes" id="UP000199634"/>
    </source>
</evidence>
<name>A0A1H6JPF7_9FLAO</name>
<dbReference type="AlphaFoldDB" id="A0A1H6JPF7"/>
<evidence type="ECO:0000256" key="1">
    <source>
        <dbReference type="ARBA" id="ARBA00022475"/>
    </source>
</evidence>
<dbReference type="SMART" id="SM00327">
    <property type="entry name" value="VWA"/>
    <property type="match status" value="1"/>
</dbReference>
<dbReference type="PANTHER" id="PTHR22550">
    <property type="entry name" value="SPORE GERMINATION PROTEIN"/>
    <property type="match status" value="1"/>
</dbReference>
<feature type="transmembrane region" description="Helical" evidence="5">
    <location>
        <begin position="54"/>
        <end position="74"/>
    </location>
</feature>
<evidence type="ECO:0000313" key="7">
    <source>
        <dbReference type="EMBL" id="SEH61667.1"/>
    </source>
</evidence>
<dbReference type="CDD" id="cd01467">
    <property type="entry name" value="vWA_BatA_type"/>
    <property type="match status" value="1"/>
</dbReference>
<sequence length="333" mass="37422">MNNITFLNPNFFWLLLLLLPLGWYWYINRKNEKVPVKISTVQGFKNKSTLLTKLYPLLFVLRAVAFAALIIALARPQTIDKSTKSKITNGVDIVLATDVSGSMLSRDLKPNRLEALKKVAADFIKERVDDRLGIVVYAAEAYTKAPVTSDKNMLLNQLADIKYDRIIQDGTGIGVGLATAVNRLKDSKAKSKVVILMTDGVNNSGLIDPQMAADIAKEFKIKVYTIGIGTNGMAETPVSIKPNGELEYKRMKVEIDENLMKSIAQKTGGKYFRATDTKRLENIYDEINQLEKTKIDEQKFVQRTELFRPLALLALILLLIEFISRKTLFKGFV</sequence>
<dbReference type="Gene3D" id="3.40.50.410">
    <property type="entry name" value="von Willebrand factor, type A domain"/>
    <property type="match status" value="1"/>
</dbReference>
<keyword evidence="1" id="KW-1003">Cell membrane</keyword>
<feature type="transmembrane region" description="Helical" evidence="5">
    <location>
        <begin position="306"/>
        <end position="324"/>
    </location>
</feature>
<protein>
    <submittedName>
        <fullName evidence="7">Ca-activated chloride channel family protein</fullName>
    </submittedName>
</protein>
<evidence type="ECO:0000256" key="2">
    <source>
        <dbReference type="ARBA" id="ARBA00022692"/>
    </source>
</evidence>
<gene>
    <name evidence="7" type="ORF">SAMN02927937_00499</name>
</gene>
<keyword evidence="8" id="KW-1185">Reference proteome</keyword>
<keyword evidence="2 5" id="KW-0812">Transmembrane</keyword>
<dbReference type="OrthoDB" id="6206554at2"/>
<evidence type="ECO:0000256" key="4">
    <source>
        <dbReference type="ARBA" id="ARBA00023136"/>
    </source>
</evidence>
<feature type="transmembrane region" description="Helical" evidence="5">
    <location>
        <begin position="6"/>
        <end position="27"/>
    </location>
</feature>
<evidence type="ECO:0000259" key="6">
    <source>
        <dbReference type="PROSITE" id="PS50234"/>
    </source>
</evidence>
<evidence type="ECO:0000256" key="5">
    <source>
        <dbReference type="SAM" id="Phobius"/>
    </source>
</evidence>
<keyword evidence="3 5" id="KW-1133">Transmembrane helix</keyword>
<feature type="domain" description="VWFA" evidence="6">
    <location>
        <begin position="92"/>
        <end position="287"/>
    </location>
</feature>
<keyword evidence="4 5" id="KW-0472">Membrane</keyword>
<dbReference type="InterPro" id="IPR033881">
    <property type="entry name" value="vWA_BatA_type"/>
</dbReference>
<dbReference type="Pfam" id="PF00092">
    <property type="entry name" value="VWA"/>
    <property type="match status" value="1"/>
</dbReference>